<evidence type="ECO:0000259" key="4">
    <source>
        <dbReference type="PROSITE" id="PS50048"/>
    </source>
</evidence>
<dbReference type="EMBL" id="JANBVO010000001">
    <property type="protein sequence ID" value="KAJ9157564.1"/>
    <property type="molecule type" value="Genomic_DNA"/>
</dbReference>
<dbReference type="SMART" id="SM00066">
    <property type="entry name" value="GAL4"/>
    <property type="match status" value="1"/>
</dbReference>
<dbReference type="AlphaFoldDB" id="A0AA38RUJ5"/>
<dbReference type="Proteomes" id="UP001174694">
    <property type="component" value="Unassembled WGS sequence"/>
</dbReference>
<keyword evidence="6" id="KW-1185">Reference proteome</keyword>
<dbReference type="PROSITE" id="PS00463">
    <property type="entry name" value="ZN2_CY6_FUNGAL_1"/>
    <property type="match status" value="1"/>
</dbReference>
<comment type="caution">
    <text evidence="5">The sequence shown here is derived from an EMBL/GenBank/DDBJ whole genome shotgun (WGS) entry which is preliminary data.</text>
</comment>
<dbReference type="PROSITE" id="PS50048">
    <property type="entry name" value="ZN2_CY6_FUNGAL_2"/>
    <property type="match status" value="1"/>
</dbReference>
<evidence type="ECO:0000313" key="5">
    <source>
        <dbReference type="EMBL" id="KAJ9157564.1"/>
    </source>
</evidence>
<organism evidence="5 6">
    <name type="scientific">Pleurostoma richardsiae</name>
    <dbReference type="NCBI Taxonomy" id="41990"/>
    <lineage>
        <taxon>Eukaryota</taxon>
        <taxon>Fungi</taxon>
        <taxon>Dikarya</taxon>
        <taxon>Ascomycota</taxon>
        <taxon>Pezizomycotina</taxon>
        <taxon>Sordariomycetes</taxon>
        <taxon>Sordariomycetidae</taxon>
        <taxon>Calosphaeriales</taxon>
        <taxon>Pleurostomataceae</taxon>
        <taxon>Pleurostoma</taxon>
    </lineage>
</organism>
<dbReference type="InterPro" id="IPR036864">
    <property type="entry name" value="Zn2-C6_fun-type_DNA-bd_sf"/>
</dbReference>
<dbReference type="Pfam" id="PF00172">
    <property type="entry name" value="Zn_clus"/>
    <property type="match status" value="1"/>
</dbReference>
<evidence type="ECO:0000256" key="3">
    <source>
        <dbReference type="SAM" id="MobiDB-lite"/>
    </source>
</evidence>
<dbReference type="InterPro" id="IPR050613">
    <property type="entry name" value="Sec_Metabolite_Reg"/>
</dbReference>
<dbReference type="PANTHER" id="PTHR31001:SF90">
    <property type="entry name" value="CENTROMERE DNA-BINDING PROTEIN COMPLEX CBF3 SUBUNIT B"/>
    <property type="match status" value="1"/>
</dbReference>
<protein>
    <submittedName>
        <fullName evidence="5">C6 zinc finger domain containing protein</fullName>
    </submittedName>
</protein>
<dbReference type="GO" id="GO:0008270">
    <property type="term" value="F:zinc ion binding"/>
    <property type="evidence" value="ECO:0007669"/>
    <property type="project" value="InterPro"/>
</dbReference>
<feature type="domain" description="Zn(2)-C6 fungal-type" evidence="4">
    <location>
        <begin position="12"/>
        <end position="43"/>
    </location>
</feature>
<feature type="region of interest" description="Disordered" evidence="3">
    <location>
        <begin position="623"/>
        <end position="652"/>
    </location>
</feature>
<evidence type="ECO:0000256" key="1">
    <source>
        <dbReference type="ARBA" id="ARBA00004123"/>
    </source>
</evidence>
<evidence type="ECO:0000313" key="6">
    <source>
        <dbReference type="Proteomes" id="UP001174694"/>
    </source>
</evidence>
<dbReference type="InterPro" id="IPR001138">
    <property type="entry name" value="Zn2Cys6_DnaBD"/>
</dbReference>
<feature type="region of interest" description="Disordered" evidence="3">
    <location>
        <begin position="85"/>
        <end position="135"/>
    </location>
</feature>
<reference evidence="5" key="1">
    <citation type="submission" date="2022-07" db="EMBL/GenBank/DDBJ databases">
        <title>Fungi with potential for degradation of polypropylene.</title>
        <authorList>
            <person name="Gostincar C."/>
        </authorList>
    </citation>
    <scope>NUCLEOTIDE SEQUENCE</scope>
    <source>
        <strain evidence="5">EXF-13308</strain>
    </source>
</reference>
<dbReference type="GO" id="GO:0000981">
    <property type="term" value="F:DNA-binding transcription factor activity, RNA polymerase II-specific"/>
    <property type="evidence" value="ECO:0007669"/>
    <property type="project" value="InterPro"/>
</dbReference>
<name>A0AA38RUJ5_9PEZI</name>
<feature type="compositionally biased region" description="Polar residues" evidence="3">
    <location>
        <begin position="643"/>
        <end position="652"/>
    </location>
</feature>
<proteinExistence type="predicted"/>
<gene>
    <name evidence="5" type="ORF">NKR23_g239</name>
</gene>
<dbReference type="Gene3D" id="4.10.240.10">
    <property type="entry name" value="Zn(2)-C6 fungal-type DNA-binding domain"/>
    <property type="match status" value="1"/>
</dbReference>
<dbReference type="GO" id="GO:0005634">
    <property type="term" value="C:nucleus"/>
    <property type="evidence" value="ECO:0007669"/>
    <property type="project" value="UniProtKB-SubCell"/>
</dbReference>
<dbReference type="PANTHER" id="PTHR31001">
    <property type="entry name" value="UNCHARACTERIZED TRANSCRIPTIONAL REGULATORY PROTEIN"/>
    <property type="match status" value="1"/>
</dbReference>
<dbReference type="SUPFAM" id="SSF57701">
    <property type="entry name" value="Zn2/Cys6 DNA-binding domain"/>
    <property type="match status" value="1"/>
</dbReference>
<feature type="region of interest" description="Disordered" evidence="3">
    <location>
        <begin position="664"/>
        <end position="686"/>
    </location>
</feature>
<evidence type="ECO:0000256" key="2">
    <source>
        <dbReference type="ARBA" id="ARBA00023242"/>
    </source>
</evidence>
<dbReference type="CDD" id="cd12148">
    <property type="entry name" value="fungal_TF_MHR"/>
    <property type="match status" value="1"/>
</dbReference>
<dbReference type="CDD" id="cd00067">
    <property type="entry name" value="GAL4"/>
    <property type="match status" value="1"/>
</dbReference>
<sequence>MSGTAAARSRTACTPCTRRKVKCSKTFPCNNCVRRGEQDFCNLEATHPPSPATPVAARIPSTTPRPTTHQGEIDFLRRRVAELEDRAHTSAAESTQFHPSPAERGGMPPVGDAAPASSPLTEHATTVVEPADEPPEANDAVIKDAASILEFLAWGRRKDPECNTVGLPKVTLAAGGASGDVSDLRPADGLAEPFGDRSSLAFMQLLLPSRDQVWQLVDYHQECLLWYHGSYFAPTFRSELDGFYERYRGSVESPGVNLQWVALLFAVMSGSLTCAPTEQAQAWGFRDPERETLCKRWFQAAVSCLNRAEYASNHSILSCQAIATLTISAHLLGFSNMQSVMLAAAVRIAQSLGLHRLGPGAPGGVVQKETGRRVWSQLCSQDWFSIPFSESYLVNPLYSQSTPPANCHDEDMLSLPDNEPTITGYCRFLSTVASLMPQLQDGLLSCNTPYTRYEQVLKWDARLRTLATVDRPIFLANQVPIEPHWPRWIPWARRALAISSGHKIIMIHRSCLSESFTNPAFAFTRRTCLAASKTIIKEYKAVAREDGPILWIHQAFSVAASIILILDVLHRVPGEREHAEHKQLVEEIVEILGQCCNSMIAARGIKLLRALLDQVARISGDEAALPQGQKRRRGDDGLVPGGNPQSPRRSTGFNVPEFVKAFCEGNGGGAQQQPSRPGRTVAPPGLPALPGEDIVLAGYGAENSQQPGEGDLMDFGQPDVSSFFLPPGLEVTNGFENLLYLANHDFSF</sequence>
<comment type="subcellular location">
    <subcellularLocation>
        <location evidence="1">Nucleus</location>
    </subcellularLocation>
</comment>
<keyword evidence="2" id="KW-0539">Nucleus</keyword>
<accession>A0AA38RUJ5</accession>